<dbReference type="RefSeq" id="XP_067920215.1">
    <property type="nucleotide sequence ID" value="XM_068067809.1"/>
</dbReference>
<dbReference type="InterPro" id="IPR035445">
    <property type="entry name" value="GYF-like_dom_sf"/>
</dbReference>
<dbReference type="Proteomes" id="UP000221165">
    <property type="component" value="Unassembled WGS sequence"/>
</dbReference>
<name>A0A2C6KN19_9APIC</name>
<evidence type="ECO:0000259" key="2">
    <source>
        <dbReference type="PROSITE" id="PS50829"/>
    </source>
</evidence>
<dbReference type="GeneID" id="94431020"/>
<dbReference type="VEuPathDB" id="ToxoDB:CSUI_007664"/>
<feature type="compositionally biased region" description="Polar residues" evidence="1">
    <location>
        <begin position="10"/>
        <end position="22"/>
    </location>
</feature>
<dbReference type="PROSITE" id="PS50829">
    <property type="entry name" value="GYF"/>
    <property type="match status" value="1"/>
</dbReference>
<gene>
    <name evidence="3" type="ORF">CSUI_007664</name>
</gene>
<dbReference type="InterPro" id="IPR003169">
    <property type="entry name" value="GYF"/>
</dbReference>
<keyword evidence="4" id="KW-1185">Reference proteome</keyword>
<evidence type="ECO:0000313" key="4">
    <source>
        <dbReference type="Proteomes" id="UP000221165"/>
    </source>
</evidence>
<evidence type="ECO:0000313" key="3">
    <source>
        <dbReference type="EMBL" id="PHJ18509.1"/>
    </source>
</evidence>
<dbReference type="OrthoDB" id="360388at2759"/>
<evidence type="ECO:0000256" key="1">
    <source>
        <dbReference type="SAM" id="MobiDB-lite"/>
    </source>
</evidence>
<dbReference type="SUPFAM" id="SSF55277">
    <property type="entry name" value="GYF domain"/>
    <property type="match status" value="1"/>
</dbReference>
<dbReference type="AlphaFoldDB" id="A0A2C6KN19"/>
<feature type="non-terminal residue" evidence="3">
    <location>
        <position position="233"/>
    </location>
</feature>
<reference evidence="3 4" key="1">
    <citation type="journal article" date="2017" name="Int. J. Parasitol.">
        <title>The genome of the protozoan parasite Cystoisospora suis and a reverse vaccinology approach to identify vaccine candidates.</title>
        <authorList>
            <person name="Palmieri N."/>
            <person name="Shrestha A."/>
            <person name="Ruttkowski B."/>
            <person name="Beck T."/>
            <person name="Vogl C."/>
            <person name="Tomley F."/>
            <person name="Blake D.P."/>
            <person name="Joachim A."/>
        </authorList>
    </citation>
    <scope>NUCLEOTIDE SEQUENCE [LARGE SCALE GENOMIC DNA]</scope>
    <source>
        <strain evidence="3 4">Wien I</strain>
    </source>
</reference>
<organism evidence="3 4">
    <name type="scientific">Cystoisospora suis</name>
    <dbReference type="NCBI Taxonomy" id="483139"/>
    <lineage>
        <taxon>Eukaryota</taxon>
        <taxon>Sar</taxon>
        <taxon>Alveolata</taxon>
        <taxon>Apicomplexa</taxon>
        <taxon>Conoidasida</taxon>
        <taxon>Coccidia</taxon>
        <taxon>Eucoccidiorida</taxon>
        <taxon>Eimeriorina</taxon>
        <taxon>Sarcocystidae</taxon>
        <taxon>Cystoisospora</taxon>
    </lineage>
</organism>
<comment type="caution">
    <text evidence="3">The sequence shown here is derived from an EMBL/GenBank/DDBJ whole genome shotgun (WGS) entry which is preliminary data.</text>
</comment>
<feature type="domain" description="GYF" evidence="2">
    <location>
        <begin position="79"/>
        <end position="135"/>
    </location>
</feature>
<dbReference type="EMBL" id="MIGC01004105">
    <property type="protein sequence ID" value="PHJ18509.1"/>
    <property type="molecule type" value="Genomic_DNA"/>
</dbReference>
<sequence length="233" mass="26430">MDALLQRVVLSTPSSRLPTSRGSAPPSGVGTPKTARDANPAANKWRVEEEKQFTPHGLARQKTVKLKKNLYENERSSAERNWQCVDDRGNVQGPCSALKVLRWLEAGMFNGRGEDVLFKPVGDLSDPRPLTDTLPDILRDVYIALERQIAPRLTDLRRLISQQKEDEDDELKEVIEEPPMEFSEDVQNTDAAMDIQKLHKSFGSCDLIVWLLPPERRKVKPQRSDICAAYRKK</sequence>
<proteinExistence type="predicted"/>
<feature type="region of interest" description="Disordered" evidence="1">
    <location>
        <begin position="10"/>
        <end position="44"/>
    </location>
</feature>
<dbReference type="Gene3D" id="3.30.1490.40">
    <property type="match status" value="1"/>
</dbReference>
<protein>
    <recommendedName>
        <fullName evidence="2">GYF domain-containing protein</fullName>
    </recommendedName>
</protein>
<accession>A0A2C6KN19</accession>